<sequence length="48" mass="5678">MAAQIARYLHQSLTEIEDWDVPTFFRYFGHVEEVLQIEAEAKKPKGRE</sequence>
<dbReference type="EMBL" id="AAUW01000004">
    <property type="protein sequence ID" value="EAV44958.1"/>
    <property type="molecule type" value="Genomic_DNA"/>
</dbReference>
<evidence type="ECO:0000313" key="2">
    <source>
        <dbReference type="Proteomes" id="UP000004848"/>
    </source>
</evidence>
<gene>
    <name evidence="1" type="ORF">SIAM614_13123</name>
</gene>
<protein>
    <submittedName>
        <fullName evidence="1">Uncharacterized protein</fullName>
    </submittedName>
</protein>
<reference evidence="1 2" key="1">
    <citation type="submission" date="2006-05" db="EMBL/GenBank/DDBJ databases">
        <authorList>
            <person name="King G."/>
            <person name="Ferriera S."/>
            <person name="Johnson J."/>
            <person name="Kravitz S."/>
            <person name="Beeson K."/>
            <person name="Sutton G."/>
            <person name="Rogers Y.-H."/>
            <person name="Friedman R."/>
            <person name="Frazier M."/>
            <person name="Venter J.C."/>
        </authorList>
    </citation>
    <scope>NUCLEOTIDE SEQUENCE [LARGE SCALE GENOMIC DNA]</scope>
    <source>
        <strain evidence="2">ATCC 25650 / DSM 13394 / JCM 20685 / NBRC 16684 / NCIMB 2208 / IAM 12614 / B1</strain>
    </source>
</reference>
<dbReference type="OrthoDB" id="500534at2"/>
<dbReference type="Proteomes" id="UP000004848">
    <property type="component" value="Unassembled WGS sequence"/>
</dbReference>
<dbReference type="RefSeq" id="WP_006933095.1">
    <property type="nucleotide sequence ID" value="NZ_AAUW01000004.1"/>
</dbReference>
<dbReference type="AlphaFoldDB" id="A0NQA0"/>
<comment type="caution">
    <text evidence="1">The sequence shown here is derived from an EMBL/GenBank/DDBJ whole genome shotgun (WGS) entry which is preliminary data.</text>
</comment>
<dbReference type="GeneID" id="68850381"/>
<evidence type="ECO:0000313" key="1">
    <source>
        <dbReference type="EMBL" id="EAV44958.1"/>
    </source>
</evidence>
<proteinExistence type="predicted"/>
<name>A0NQA0_ROSAI</name>
<organism evidence="1 2">
    <name type="scientific">Roseibium aggregatum (strain ATCC 25650 / DSM 13394 / JCM 20685 / NBRC 16684 / NCIMB 2208 / IAM 12614 / B1)</name>
    <name type="common">Stappia aggregata</name>
    <dbReference type="NCBI Taxonomy" id="384765"/>
    <lineage>
        <taxon>Bacteria</taxon>
        <taxon>Pseudomonadati</taxon>
        <taxon>Pseudomonadota</taxon>
        <taxon>Alphaproteobacteria</taxon>
        <taxon>Hyphomicrobiales</taxon>
        <taxon>Stappiaceae</taxon>
        <taxon>Roseibium</taxon>
    </lineage>
</organism>
<accession>A0NQA0</accession>